<reference evidence="3 4" key="1">
    <citation type="submission" date="2019-07" db="EMBL/GenBank/DDBJ databases">
        <title>Genome assembly of two rare yeast pathogens: Diutina rugosa and Trichomonascus ciferrii.</title>
        <authorList>
            <person name="Mixao V."/>
            <person name="Saus E."/>
            <person name="Hansen A."/>
            <person name="Lass-Flor C."/>
            <person name="Gabaldon T."/>
        </authorList>
    </citation>
    <scope>NUCLEOTIDE SEQUENCE [LARGE SCALE GENOMIC DNA]</scope>
    <source>
        <strain evidence="3 4">CBS 613</strain>
    </source>
</reference>
<sequence length="233" mass="25354">MFAARATLIRSFRTSARTLAKGDKSTIDSFRLPSQTSINDWEFRYDFMPKVATPKTPAVTEEAVKSQIAEDKVKQVERELFAQESNQSAVSEGSHAKVLHGGEHVEHTPIDDVATTEASTPVDVSRPQATDSASVKPVNQEKYVHASTNPDLNKPEVVNLGADNEVDHKTQPISQAEVVDDIEHDNLKHAGQEQPKNQGGSKVPIGVIAGVAIGTAGYYFMAQPKDKPSQPKQ</sequence>
<dbReference type="RefSeq" id="XP_034015181.1">
    <property type="nucleotide sequence ID" value="XM_034158932.1"/>
</dbReference>
<dbReference type="OMA" id="EDIEHDN"/>
<dbReference type="EMBL" id="SWFT01000004">
    <property type="protein sequence ID" value="KAA8908753.1"/>
    <property type="molecule type" value="Genomic_DNA"/>
</dbReference>
<name>A0A642UZE9_DIURU</name>
<gene>
    <name evidence="3" type="ORF">DIURU_000066</name>
</gene>
<keyword evidence="2" id="KW-0812">Transmembrane</keyword>
<evidence type="ECO:0000256" key="1">
    <source>
        <dbReference type="SAM" id="MobiDB-lite"/>
    </source>
</evidence>
<feature type="region of interest" description="Disordered" evidence="1">
    <location>
        <begin position="107"/>
        <end position="140"/>
    </location>
</feature>
<protein>
    <submittedName>
        <fullName evidence="3">Uncharacterized protein</fullName>
    </submittedName>
</protein>
<keyword evidence="4" id="KW-1185">Reference proteome</keyword>
<dbReference type="VEuPathDB" id="FungiDB:DIURU_000066"/>
<dbReference type="Proteomes" id="UP000449547">
    <property type="component" value="Unassembled WGS sequence"/>
</dbReference>
<dbReference type="OrthoDB" id="4084695at2759"/>
<dbReference type="AlphaFoldDB" id="A0A642UZE9"/>
<evidence type="ECO:0000256" key="2">
    <source>
        <dbReference type="SAM" id="Phobius"/>
    </source>
</evidence>
<feature type="transmembrane region" description="Helical" evidence="2">
    <location>
        <begin position="203"/>
        <end position="222"/>
    </location>
</feature>
<organism evidence="3 4">
    <name type="scientific">Diutina rugosa</name>
    <name type="common">Yeast</name>
    <name type="synonym">Candida rugosa</name>
    <dbReference type="NCBI Taxonomy" id="5481"/>
    <lineage>
        <taxon>Eukaryota</taxon>
        <taxon>Fungi</taxon>
        <taxon>Dikarya</taxon>
        <taxon>Ascomycota</taxon>
        <taxon>Saccharomycotina</taxon>
        <taxon>Pichiomycetes</taxon>
        <taxon>Debaryomycetaceae</taxon>
        <taxon>Diutina</taxon>
    </lineage>
</organism>
<accession>A0A642UZE9</accession>
<keyword evidence="2" id="KW-1133">Transmembrane helix</keyword>
<dbReference type="GeneID" id="54778719"/>
<evidence type="ECO:0000313" key="3">
    <source>
        <dbReference type="EMBL" id="KAA8908753.1"/>
    </source>
</evidence>
<comment type="caution">
    <text evidence="3">The sequence shown here is derived from an EMBL/GenBank/DDBJ whole genome shotgun (WGS) entry which is preliminary data.</text>
</comment>
<evidence type="ECO:0000313" key="4">
    <source>
        <dbReference type="Proteomes" id="UP000449547"/>
    </source>
</evidence>
<keyword evidence="2" id="KW-0472">Membrane</keyword>
<proteinExistence type="predicted"/>